<dbReference type="PANTHER" id="PTHR35368">
    <property type="entry name" value="HYDROPEROXIDE REDUCTASE"/>
    <property type="match status" value="1"/>
</dbReference>
<evidence type="ECO:0000313" key="3">
    <source>
        <dbReference type="Proteomes" id="UP000192335"/>
    </source>
</evidence>
<organism evidence="1 3">
    <name type="scientific">Mycobacterium persicum</name>
    <dbReference type="NCBI Taxonomy" id="1487726"/>
    <lineage>
        <taxon>Bacteria</taxon>
        <taxon>Bacillati</taxon>
        <taxon>Actinomycetota</taxon>
        <taxon>Actinomycetes</taxon>
        <taxon>Mycobacteriales</taxon>
        <taxon>Mycobacteriaceae</taxon>
        <taxon>Mycobacterium</taxon>
    </lineage>
</organism>
<sequence length="187" mass="19989">MTTTNTSVDNGVNVDALLGARTTLVAEPELAQFEWRANHHWVNGTHSRATIDTLYGLGEVQHHKTPFTYDIDHPVAFAGHDNGAAPVEYVLVALAGCLTAGIASIAQRRGIQLRSVRATVEAGEDILGILGADPTVRNGFSGIKVTYRIDADATADEIRALVAQSQKRSAVYDIVTNPTDVVVDVVT</sequence>
<proteinExistence type="predicted"/>
<evidence type="ECO:0000313" key="1">
    <source>
        <dbReference type="EMBL" id="ORC07923.1"/>
    </source>
</evidence>
<dbReference type="Pfam" id="PF02566">
    <property type="entry name" value="OsmC"/>
    <property type="match status" value="1"/>
</dbReference>
<reference evidence="2 4" key="2">
    <citation type="submission" date="2018-09" db="EMBL/GenBank/DDBJ databases">
        <authorList>
            <person name="Tagini F."/>
        </authorList>
    </citation>
    <scope>NUCLEOTIDE SEQUENCE [LARGE SCALE GENOMIC DNA]</scope>
    <source>
        <strain evidence="2 4">MK4</strain>
    </source>
</reference>
<dbReference type="AlphaFoldDB" id="A0A8E2LP78"/>
<dbReference type="OrthoDB" id="9811389at2"/>
<comment type="caution">
    <text evidence="1">The sequence shown here is derived from an EMBL/GenBank/DDBJ whole genome shotgun (WGS) entry which is preliminary data.</text>
</comment>
<dbReference type="SUPFAM" id="SSF82784">
    <property type="entry name" value="OsmC-like"/>
    <property type="match status" value="1"/>
</dbReference>
<dbReference type="Proteomes" id="UP000192335">
    <property type="component" value="Unassembled WGS sequence"/>
</dbReference>
<gene>
    <name evidence="1" type="ORF">B4U45_16295</name>
    <name evidence="2" type="ORF">LAUMK4_00197</name>
</gene>
<dbReference type="InterPro" id="IPR052924">
    <property type="entry name" value="OsmC/Ohr_hydroprdx_reductase"/>
</dbReference>
<keyword evidence="4" id="KW-1185">Reference proteome</keyword>
<dbReference type="RefSeq" id="WP_075546663.1">
    <property type="nucleotide sequence ID" value="NZ_LWCM01000080.1"/>
</dbReference>
<protein>
    <submittedName>
        <fullName evidence="1">Osmotically inducible protein C</fullName>
    </submittedName>
</protein>
<dbReference type="GeneID" id="66598924"/>
<name>A0A8E2LP78_9MYCO</name>
<dbReference type="EMBL" id="MWQA01000001">
    <property type="protein sequence ID" value="ORC07923.1"/>
    <property type="molecule type" value="Genomic_DNA"/>
</dbReference>
<dbReference type="Proteomes" id="UP000271464">
    <property type="component" value="Unassembled WGS sequence"/>
</dbReference>
<dbReference type="InterPro" id="IPR015946">
    <property type="entry name" value="KH_dom-like_a/b"/>
</dbReference>
<dbReference type="Gene3D" id="3.30.300.20">
    <property type="match status" value="1"/>
</dbReference>
<evidence type="ECO:0000313" key="4">
    <source>
        <dbReference type="Proteomes" id="UP000271464"/>
    </source>
</evidence>
<dbReference type="InterPro" id="IPR036102">
    <property type="entry name" value="OsmC/Ohrsf"/>
</dbReference>
<accession>A0A8E2LP78</accession>
<dbReference type="PANTHER" id="PTHR35368:SF1">
    <property type="entry name" value="HYDROPEROXIDE REDUCTASE"/>
    <property type="match status" value="1"/>
</dbReference>
<reference evidence="1 3" key="1">
    <citation type="submission" date="2017-02" db="EMBL/GenBank/DDBJ databases">
        <title>Mycobacterium kansasii genomes.</title>
        <authorList>
            <person name="Borowka P."/>
            <person name="Strapagiel D."/>
            <person name="Marciniak B."/>
            <person name="Lach J."/>
            <person name="Bakula Z."/>
            <person name="Van Ingen J."/>
            <person name="Safianowska A."/>
            <person name="Brzostek A."/>
            <person name="Dziadek J."/>
            <person name="Jagielski T."/>
        </authorList>
    </citation>
    <scope>NUCLEOTIDE SEQUENCE [LARGE SCALE GENOMIC DNA]</scope>
    <source>
        <strain evidence="1 3">12MK</strain>
    </source>
</reference>
<evidence type="ECO:0000313" key="2">
    <source>
        <dbReference type="EMBL" id="VAZ87040.1"/>
    </source>
</evidence>
<dbReference type="InterPro" id="IPR003718">
    <property type="entry name" value="OsmC/Ohr_fam"/>
</dbReference>
<dbReference type="EMBL" id="UPHM01000004">
    <property type="protein sequence ID" value="VAZ87040.1"/>
    <property type="molecule type" value="Genomic_DNA"/>
</dbReference>